<comment type="domain">
    <text evidence="13">The Q motif is unique to and characteristic of the DEAD box family of RNA helicases and controls ATP binding and hydrolysis.</text>
</comment>
<dbReference type="InParanoid" id="K5XAE7"/>
<dbReference type="GO" id="GO:0003724">
    <property type="term" value="F:RNA helicase activity"/>
    <property type="evidence" value="ECO:0007669"/>
    <property type="project" value="UniProtKB-EC"/>
</dbReference>
<evidence type="ECO:0000256" key="14">
    <source>
        <dbReference type="SAM" id="MobiDB-lite"/>
    </source>
</evidence>
<dbReference type="PANTHER" id="PTHR24031">
    <property type="entry name" value="RNA HELICASE"/>
    <property type="match status" value="1"/>
</dbReference>
<dbReference type="SMART" id="SM00487">
    <property type="entry name" value="DEXDc"/>
    <property type="match status" value="1"/>
</dbReference>
<evidence type="ECO:0000256" key="4">
    <source>
        <dbReference type="ARBA" id="ARBA00022741"/>
    </source>
</evidence>
<dbReference type="InterPro" id="IPR025313">
    <property type="entry name" value="SPB4-like_CTE"/>
</dbReference>
<evidence type="ECO:0000313" key="19">
    <source>
        <dbReference type="Proteomes" id="UP000008493"/>
    </source>
</evidence>
<evidence type="ECO:0000313" key="18">
    <source>
        <dbReference type="EMBL" id="EKM80032.1"/>
    </source>
</evidence>
<dbReference type="GO" id="GO:0005524">
    <property type="term" value="F:ATP binding"/>
    <property type="evidence" value="ECO:0007669"/>
    <property type="project" value="UniProtKB-UniRule"/>
</dbReference>
<comment type="subcellular location">
    <subcellularLocation>
        <location evidence="1">Nucleus</location>
        <location evidence="1">Nucleolus</location>
    </subcellularLocation>
</comment>
<protein>
    <recommendedName>
        <fullName evidence="13">ATP-dependent RNA helicase</fullName>
        <ecNumber evidence="13">3.6.4.13</ecNumber>
    </recommendedName>
</protein>
<feature type="domain" description="DEAD-box RNA helicase Q" evidence="17">
    <location>
        <begin position="11"/>
        <end position="39"/>
    </location>
</feature>
<dbReference type="eggNOG" id="KOG0345">
    <property type="taxonomic scope" value="Eukaryota"/>
</dbReference>
<dbReference type="SUPFAM" id="SSF52540">
    <property type="entry name" value="P-loop containing nucleoside triphosphate hydrolases"/>
    <property type="match status" value="1"/>
</dbReference>
<sequence>MAATTAFAGSWSSLQSPLTPWILDVIQSMGYQQMTPVQASTIPLFMKNKDVVVEAVTGSGKTLAFVVPILERLIRRETRLRRNEVGALVISPTRELASQIHSVFSLFLDSQPCQEEFNEGSQESQSQQSKLQYPSPLLLVSSSQSTPAQDIERFLSSGADIVIGTPGRVEEFLLRRGRNTVSVKEFEVLVLDEADRLLDLGFQDILGRIITHLPKQRRTGLFSATMTDADAMTELVRAGLRNPARVIVKVQAKRAKGESIIEERRIPAHLQNFFISCYASEKLLQLSRLISFEACQNKSSKFIVYFATCACVDYFCKVFILPSVSTSTTFFSLHGHLPPSARTKTLNNFASAASTPTNSSVLLATDVAARGLDLPNVDVVIQFDPPSDPKAFSHRCGRTARAGRSGRAYVLLVGREIEFVEFMSIRKIPLKQHAFIQQDLSLSSEDDTERRTDQEVDQSLSLVRTKVLTDRVYNDQAMKAFVSFVRAYCKHEASYIFRIKDLDLVGVARSFGLLRLPRMPELQNVDKSGWADATVDWDAYAYADKAQELKRLAAKEAEKEIREKDQKQHIVRAKKRKANAAWSEQTERKDEREKRREKRVKKRKWLKDQQQCASTVTSENVSSEMKTMDVSDEDDWDDLAKEESMAKKLRKGKISQQDFDTAFADL</sequence>
<dbReference type="EC" id="3.6.4.13" evidence="13"/>
<evidence type="ECO:0000256" key="2">
    <source>
        <dbReference type="ARBA" id="ARBA00022517"/>
    </source>
</evidence>
<feature type="domain" description="Helicase C-terminal" evidence="16">
    <location>
        <begin position="285"/>
        <end position="443"/>
    </location>
</feature>
<dbReference type="InterPro" id="IPR000629">
    <property type="entry name" value="RNA-helicase_DEAD-box_CS"/>
</dbReference>
<comment type="catalytic activity">
    <reaction evidence="13">
        <text>ATP + H2O = ADP + phosphate + H(+)</text>
        <dbReference type="Rhea" id="RHEA:13065"/>
        <dbReference type="ChEBI" id="CHEBI:15377"/>
        <dbReference type="ChEBI" id="CHEBI:15378"/>
        <dbReference type="ChEBI" id="CHEBI:30616"/>
        <dbReference type="ChEBI" id="CHEBI:43474"/>
        <dbReference type="ChEBI" id="CHEBI:456216"/>
        <dbReference type="EC" id="3.6.4.13"/>
    </reaction>
</comment>
<dbReference type="RefSeq" id="XP_007329299.1">
    <property type="nucleotide sequence ID" value="XM_007329237.1"/>
</dbReference>
<feature type="compositionally biased region" description="Basic and acidic residues" evidence="14">
    <location>
        <begin position="585"/>
        <end position="594"/>
    </location>
</feature>
<comment type="similarity">
    <text evidence="10">Belongs to the DEAD box helicase family. DDX55/SPB4 subfamily.</text>
</comment>
<dbReference type="GO" id="GO:0006364">
    <property type="term" value="P:rRNA processing"/>
    <property type="evidence" value="ECO:0007669"/>
    <property type="project" value="UniProtKB-KW"/>
</dbReference>
<dbReference type="GeneID" id="18825626"/>
<feature type="compositionally biased region" description="Basic residues" evidence="14">
    <location>
        <begin position="569"/>
        <end position="578"/>
    </location>
</feature>
<keyword evidence="4 12" id="KW-0547">Nucleotide-binding</keyword>
<reference evidence="19" key="1">
    <citation type="journal article" date="2012" name="Proc. Natl. Acad. Sci. U.S.A.">
        <title>Genome sequence of the button mushroom Agaricus bisporus reveals mechanisms governing adaptation to a humic-rich ecological niche.</title>
        <authorList>
            <person name="Morin E."/>
            <person name="Kohler A."/>
            <person name="Baker A.R."/>
            <person name="Foulongne-Oriol M."/>
            <person name="Lombard V."/>
            <person name="Nagy L.G."/>
            <person name="Ohm R.A."/>
            <person name="Patyshakuliyeva A."/>
            <person name="Brun A."/>
            <person name="Aerts A.L."/>
            <person name="Bailey A.M."/>
            <person name="Billette C."/>
            <person name="Coutinho P.M."/>
            <person name="Deakin G."/>
            <person name="Doddapaneni H."/>
            <person name="Floudas D."/>
            <person name="Grimwood J."/>
            <person name="Hilden K."/>
            <person name="Kuees U."/>
            <person name="LaButti K.M."/>
            <person name="Lapidus A."/>
            <person name="Lindquist E.A."/>
            <person name="Lucas S.M."/>
            <person name="Murat C."/>
            <person name="Riley R.W."/>
            <person name="Salamov A.A."/>
            <person name="Schmutz J."/>
            <person name="Subramanian V."/>
            <person name="Woesten H.A.B."/>
            <person name="Xu J."/>
            <person name="Eastwood D.C."/>
            <person name="Foster G.D."/>
            <person name="Sonnenberg A.S."/>
            <person name="Cullen D."/>
            <person name="de Vries R.P."/>
            <person name="Lundell T."/>
            <person name="Hibbett D.S."/>
            <person name="Henrissat B."/>
            <person name="Burton K.S."/>
            <person name="Kerrigan R.W."/>
            <person name="Challen M.P."/>
            <person name="Grigoriev I.V."/>
            <person name="Martin F."/>
        </authorList>
    </citation>
    <scope>NUCLEOTIDE SEQUENCE [LARGE SCALE GENOMIC DNA]</scope>
    <source>
        <strain evidence="19">JB137-S8 / ATCC MYA-4627 / FGSC 10392</strain>
    </source>
</reference>
<dbReference type="OrthoDB" id="7396459at2759"/>
<keyword evidence="2" id="KW-0690">Ribosome biogenesis</keyword>
<evidence type="ECO:0000256" key="6">
    <source>
        <dbReference type="ARBA" id="ARBA00022806"/>
    </source>
</evidence>
<evidence type="ECO:0000256" key="7">
    <source>
        <dbReference type="ARBA" id="ARBA00022840"/>
    </source>
</evidence>
<dbReference type="CDD" id="cd17960">
    <property type="entry name" value="DEADc_DDX55"/>
    <property type="match status" value="1"/>
</dbReference>
<dbReference type="GO" id="GO:0016887">
    <property type="term" value="F:ATP hydrolysis activity"/>
    <property type="evidence" value="ECO:0007669"/>
    <property type="project" value="RHEA"/>
</dbReference>
<dbReference type="InterPro" id="IPR001650">
    <property type="entry name" value="Helicase_C-like"/>
</dbReference>
<evidence type="ECO:0000256" key="8">
    <source>
        <dbReference type="ARBA" id="ARBA00022884"/>
    </source>
</evidence>
<dbReference type="CDD" id="cd18787">
    <property type="entry name" value="SF2_C_DEAD"/>
    <property type="match status" value="1"/>
</dbReference>
<dbReference type="FunCoup" id="K5XAE7">
    <property type="interactions" value="863"/>
</dbReference>
<dbReference type="PROSITE" id="PS51192">
    <property type="entry name" value="HELICASE_ATP_BIND_1"/>
    <property type="match status" value="1"/>
</dbReference>
<evidence type="ECO:0000259" key="17">
    <source>
        <dbReference type="PROSITE" id="PS51195"/>
    </source>
</evidence>
<evidence type="ECO:0000256" key="9">
    <source>
        <dbReference type="ARBA" id="ARBA00023054"/>
    </source>
</evidence>
<dbReference type="InterPro" id="IPR011545">
    <property type="entry name" value="DEAD/DEAH_box_helicase_dom"/>
</dbReference>
<organism evidence="18 19">
    <name type="scientific">Agaricus bisporus var. burnettii (strain JB137-S8 / ATCC MYA-4627 / FGSC 10392)</name>
    <name type="common">White button mushroom</name>
    <dbReference type="NCBI Taxonomy" id="597362"/>
    <lineage>
        <taxon>Eukaryota</taxon>
        <taxon>Fungi</taxon>
        <taxon>Dikarya</taxon>
        <taxon>Basidiomycota</taxon>
        <taxon>Agaricomycotina</taxon>
        <taxon>Agaricomycetes</taxon>
        <taxon>Agaricomycetidae</taxon>
        <taxon>Agaricales</taxon>
        <taxon>Agaricineae</taxon>
        <taxon>Agaricaceae</taxon>
        <taxon>Agaricus</taxon>
    </lineage>
</organism>
<dbReference type="SMART" id="SM01178">
    <property type="entry name" value="DUF4217"/>
    <property type="match status" value="1"/>
</dbReference>
<dbReference type="Pfam" id="PF13959">
    <property type="entry name" value="CTE_SPB4"/>
    <property type="match status" value="1"/>
</dbReference>
<evidence type="ECO:0000259" key="16">
    <source>
        <dbReference type="PROSITE" id="PS51194"/>
    </source>
</evidence>
<evidence type="ECO:0000259" key="15">
    <source>
        <dbReference type="PROSITE" id="PS51192"/>
    </source>
</evidence>
<dbReference type="PROSITE" id="PS51195">
    <property type="entry name" value="Q_MOTIF"/>
    <property type="match status" value="1"/>
</dbReference>
<evidence type="ECO:0000256" key="3">
    <source>
        <dbReference type="ARBA" id="ARBA00022552"/>
    </source>
</evidence>
<dbReference type="SMART" id="SM00490">
    <property type="entry name" value="HELICc"/>
    <property type="match status" value="1"/>
</dbReference>
<dbReference type="STRING" id="597362.K5XAE7"/>
<dbReference type="Pfam" id="PF00271">
    <property type="entry name" value="Helicase_C"/>
    <property type="match status" value="1"/>
</dbReference>
<dbReference type="EMBL" id="JH971389">
    <property type="protein sequence ID" value="EKM80032.1"/>
    <property type="molecule type" value="Genomic_DNA"/>
</dbReference>
<dbReference type="Pfam" id="PF23681">
    <property type="entry name" value="CTT_SPB4"/>
    <property type="match status" value="1"/>
</dbReference>
<evidence type="ECO:0000256" key="5">
    <source>
        <dbReference type="ARBA" id="ARBA00022801"/>
    </source>
</evidence>
<keyword evidence="9" id="KW-0175">Coiled coil</keyword>
<dbReference type="HOGENOM" id="CLU_003041_26_4_1"/>
<keyword evidence="6 12" id="KW-0347">Helicase</keyword>
<dbReference type="InterPro" id="IPR014014">
    <property type="entry name" value="RNA_helicase_DEAD_Q_motif"/>
</dbReference>
<keyword evidence="3" id="KW-0698">rRNA processing</keyword>
<feature type="region of interest" description="Disordered" evidence="14">
    <location>
        <begin position="563"/>
        <end position="636"/>
    </location>
</feature>
<evidence type="ECO:0000256" key="11">
    <source>
        <dbReference type="PROSITE-ProRule" id="PRU00552"/>
    </source>
</evidence>
<proteinExistence type="inferred from homology"/>
<dbReference type="AlphaFoldDB" id="K5XAE7"/>
<evidence type="ECO:0000256" key="1">
    <source>
        <dbReference type="ARBA" id="ARBA00004604"/>
    </source>
</evidence>
<feature type="domain" description="Helicase ATP-binding" evidence="15">
    <location>
        <begin position="42"/>
        <end position="244"/>
    </location>
</feature>
<dbReference type="PROSITE" id="PS00039">
    <property type="entry name" value="DEAD_ATP_HELICASE"/>
    <property type="match status" value="1"/>
</dbReference>
<dbReference type="PROSITE" id="PS51194">
    <property type="entry name" value="HELICASE_CTER"/>
    <property type="match status" value="1"/>
</dbReference>
<dbReference type="GO" id="GO:0005730">
    <property type="term" value="C:nucleolus"/>
    <property type="evidence" value="ECO:0007669"/>
    <property type="project" value="UniProtKB-SubCell"/>
</dbReference>
<dbReference type="OMA" id="AYKEHEC"/>
<gene>
    <name evidence="18" type="ORF">AGABI1DRAFT_120066</name>
</gene>
<evidence type="ECO:0000256" key="13">
    <source>
        <dbReference type="RuleBase" id="RU365068"/>
    </source>
</evidence>
<accession>K5XAE7</accession>
<evidence type="ECO:0000256" key="12">
    <source>
        <dbReference type="RuleBase" id="RU000492"/>
    </source>
</evidence>
<dbReference type="InterPro" id="IPR056330">
    <property type="entry name" value="CTT_SPB4"/>
</dbReference>
<keyword evidence="7 12" id="KW-0067">ATP-binding</keyword>
<dbReference type="KEGG" id="abp:AGABI1DRAFT120066"/>
<feature type="compositionally biased region" description="Basic residues" evidence="14">
    <location>
        <begin position="595"/>
        <end position="605"/>
    </location>
</feature>
<feature type="short sequence motif" description="Q motif" evidence="11">
    <location>
        <begin position="11"/>
        <end position="39"/>
    </location>
</feature>
<name>K5XAE7_AGABU</name>
<dbReference type="InterPro" id="IPR027417">
    <property type="entry name" value="P-loop_NTPase"/>
</dbReference>
<feature type="compositionally biased region" description="Polar residues" evidence="14">
    <location>
        <begin position="608"/>
        <end position="625"/>
    </location>
</feature>
<evidence type="ECO:0000256" key="10">
    <source>
        <dbReference type="ARBA" id="ARBA00038002"/>
    </source>
</evidence>
<dbReference type="InterPro" id="IPR014001">
    <property type="entry name" value="Helicase_ATP-bd"/>
</dbReference>
<keyword evidence="8 13" id="KW-0694">RNA-binding</keyword>
<dbReference type="Pfam" id="PF00270">
    <property type="entry name" value="DEAD"/>
    <property type="match status" value="1"/>
</dbReference>
<dbReference type="Gene3D" id="3.40.50.300">
    <property type="entry name" value="P-loop containing nucleotide triphosphate hydrolases"/>
    <property type="match status" value="2"/>
</dbReference>
<keyword evidence="19" id="KW-1185">Reference proteome</keyword>
<dbReference type="GO" id="GO:0003723">
    <property type="term" value="F:RNA binding"/>
    <property type="evidence" value="ECO:0007669"/>
    <property type="project" value="UniProtKB-UniRule"/>
</dbReference>
<comment type="function">
    <text evidence="13">RNA helicase.</text>
</comment>
<dbReference type="Proteomes" id="UP000008493">
    <property type="component" value="Unassembled WGS sequence"/>
</dbReference>
<keyword evidence="5 12" id="KW-0378">Hydrolase</keyword>